<dbReference type="KEGG" id="ehx:EMIHUDRAFT_231881"/>
<organism evidence="2 3">
    <name type="scientific">Emiliania huxleyi (strain CCMP1516)</name>
    <dbReference type="NCBI Taxonomy" id="280463"/>
    <lineage>
        <taxon>Eukaryota</taxon>
        <taxon>Haptista</taxon>
        <taxon>Haptophyta</taxon>
        <taxon>Prymnesiophyceae</taxon>
        <taxon>Isochrysidales</taxon>
        <taxon>Noelaerhabdaceae</taxon>
        <taxon>Emiliania</taxon>
    </lineage>
</organism>
<reference evidence="3" key="1">
    <citation type="journal article" date="2013" name="Nature">
        <title>Pan genome of the phytoplankton Emiliania underpins its global distribution.</title>
        <authorList>
            <person name="Read B.A."/>
            <person name="Kegel J."/>
            <person name="Klute M.J."/>
            <person name="Kuo A."/>
            <person name="Lefebvre S.C."/>
            <person name="Maumus F."/>
            <person name="Mayer C."/>
            <person name="Miller J."/>
            <person name="Monier A."/>
            <person name="Salamov A."/>
            <person name="Young J."/>
            <person name="Aguilar M."/>
            <person name="Claverie J.M."/>
            <person name="Frickenhaus S."/>
            <person name="Gonzalez K."/>
            <person name="Herman E.K."/>
            <person name="Lin Y.C."/>
            <person name="Napier J."/>
            <person name="Ogata H."/>
            <person name="Sarno A.F."/>
            <person name="Shmutz J."/>
            <person name="Schroeder D."/>
            <person name="de Vargas C."/>
            <person name="Verret F."/>
            <person name="von Dassow P."/>
            <person name="Valentin K."/>
            <person name="Van de Peer Y."/>
            <person name="Wheeler G."/>
            <person name="Dacks J.B."/>
            <person name="Delwiche C.F."/>
            <person name="Dyhrman S.T."/>
            <person name="Glockner G."/>
            <person name="John U."/>
            <person name="Richards T."/>
            <person name="Worden A.Z."/>
            <person name="Zhang X."/>
            <person name="Grigoriev I.V."/>
            <person name="Allen A.E."/>
            <person name="Bidle K."/>
            <person name="Borodovsky M."/>
            <person name="Bowler C."/>
            <person name="Brownlee C."/>
            <person name="Cock J.M."/>
            <person name="Elias M."/>
            <person name="Gladyshev V.N."/>
            <person name="Groth M."/>
            <person name="Guda C."/>
            <person name="Hadaegh A."/>
            <person name="Iglesias-Rodriguez M.D."/>
            <person name="Jenkins J."/>
            <person name="Jones B.M."/>
            <person name="Lawson T."/>
            <person name="Leese F."/>
            <person name="Lindquist E."/>
            <person name="Lobanov A."/>
            <person name="Lomsadze A."/>
            <person name="Malik S.B."/>
            <person name="Marsh M.E."/>
            <person name="Mackinder L."/>
            <person name="Mock T."/>
            <person name="Mueller-Roeber B."/>
            <person name="Pagarete A."/>
            <person name="Parker M."/>
            <person name="Probert I."/>
            <person name="Quesneville H."/>
            <person name="Raines C."/>
            <person name="Rensing S.A."/>
            <person name="Riano-Pachon D.M."/>
            <person name="Richier S."/>
            <person name="Rokitta S."/>
            <person name="Shiraiwa Y."/>
            <person name="Soanes D.M."/>
            <person name="van der Giezen M."/>
            <person name="Wahlund T.M."/>
            <person name="Williams B."/>
            <person name="Wilson W."/>
            <person name="Wolfe G."/>
            <person name="Wurch L.L."/>
        </authorList>
    </citation>
    <scope>NUCLEOTIDE SEQUENCE</scope>
</reference>
<dbReference type="AlphaFoldDB" id="A0A0D3K6U7"/>
<dbReference type="PaxDb" id="2903-EOD20071"/>
<accession>A0A0D3K6U7</accession>
<name>A0A0D3K6U7_EMIH1</name>
<dbReference type="RefSeq" id="XP_005783911.1">
    <property type="nucleotide sequence ID" value="XM_005783854.1"/>
</dbReference>
<dbReference type="GeneID" id="17265569"/>
<dbReference type="KEGG" id="ehx:EMIHUDRAFT_208880"/>
<dbReference type="HOGENOM" id="CLU_1707568_0_0_1"/>
<reference evidence="2" key="2">
    <citation type="submission" date="2024-10" db="UniProtKB">
        <authorList>
            <consortium name="EnsemblProtists"/>
        </authorList>
    </citation>
    <scope>IDENTIFICATION</scope>
</reference>
<protein>
    <submittedName>
        <fullName evidence="2">Uncharacterized protein</fullName>
    </submittedName>
</protein>
<dbReference type="Proteomes" id="UP000013827">
    <property type="component" value="Unassembled WGS sequence"/>
</dbReference>
<dbReference type="GeneID" id="17276755"/>
<proteinExistence type="predicted"/>
<keyword evidence="3" id="KW-1185">Reference proteome</keyword>
<dbReference type="EnsemblProtists" id="EOD31482">
    <property type="protein sequence ID" value="EOD31482"/>
    <property type="gene ID" value="EMIHUDRAFT_231881"/>
</dbReference>
<evidence type="ECO:0000313" key="2">
    <source>
        <dbReference type="EnsemblProtists" id="EOD31482"/>
    </source>
</evidence>
<evidence type="ECO:0000256" key="1">
    <source>
        <dbReference type="SAM" id="MobiDB-lite"/>
    </source>
</evidence>
<feature type="compositionally biased region" description="Gly residues" evidence="1">
    <location>
        <begin position="1"/>
        <end position="13"/>
    </location>
</feature>
<dbReference type="RefSeq" id="XP_005772500.1">
    <property type="nucleotide sequence ID" value="XM_005772443.1"/>
</dbReference>
<dbReference type="EnsemblProtists" id="EOD20071">
    <property type="protein sequence ID" value="EOD20071"/>
    <property type="gene ID" value="EMIHUDRAFT_208880"/>
</dbReference>
<sequence>MARGQGKSGGARGGAPDWLSPREDVPVQQQQRGGDEKPRRRRKGDEDEDEPPSKGIRWGPIFFLIMMTLPAALPMLLDVVGKLQAMGVIDVPDPSAVFYPNKYRPCLVEYYADWAPEKLGGVDDALAKYEGKERQLFGKLHRKYGKKVNLANCK</sequence>
<evidence type="ECO:0000313" key="3">
    <source>
        <dbReference type="Proteomes" id="UP000013827"/>
    </source>
</evidence>
<feature type="region of interest" description="Disordered" evidence="1">
    <location>
        <begin position="1"/>
        <end position="56"/>
    </location>
</feature>